<evidence type="ECO:0000259" key="6">
    <source>
        <dbReference type="Pfam" id="PF00501"/>
    </source>
</evidence>
<evidence type="ECO:0000256" key="5">
    <source>
        <dbReference type="ARBA" id="ARBA00032875"/>
    </source>
</evidence>
<proteinExistence type="inferred from homology"/>
<evidence type="ECO:0000313" key="7">
    <source>
        <dbReference type="EMBL" id="MDR7293295.1"/>
    </source>
</evidence>
<sequence length="619" mass="66975">MHITFEVVWLVPHAIVRSLLVETVSVPAEVVNPEDATLVHLVDRHLEKNGDIALFSKPDGSDGWVDVSARDFAADAKLIARGLMHYGVKPGDRVALMSATRYEWSLVDFAIAYAGGISVPIYETSSPSQVAWILKDSGSQIVVVENSRHAQAVKRAKDSESLSEISATLVIDEDGLDKLRAAGENVSEEQRAQQEAPRKKTDIATIIYTSGTTGKPKGCELTHANFVDLSDNAAAAVPGVITPDASTILFLPLAHVFARFIALMAVGGGTRTGHTSDLKNLLPALDSFKPTFLLVVPRVFEKVFNGAQQKAEDGGKGKIFARAAKVAEEYSRQSLEGKVSLSTRVKHKIFDVLVYKKLRAAMGGKVTHAVSGGSALGERLGHFFNGIGLTVLEGFGATETAAPVTVNTPEKIKIGTVGRPVPGNEIKLGEDGEILVKGVCVFKGYYNREDLTEDAFVDGWYATGDLGTIDEDGFLTITGRKKEILVTASGKNVAPGLMEDRVRSVPIVSQCVVVGEGRPYVGALVTVDEEALPGWLERHNLPSDTKIEDLVENKDLLADIQEGIDSANDTVSRAESIRKFRVLTTDLTEETGHLTPSLKIRRQIVLKDFQDEVEKLYKP</sequence>
<reference evidence="7" key="1">
    <citation type="submission" date="2023-07" db="EMBL/GenBank/DDBJ databases">
        <title>Sequencing the genomes of 1000 actinobacteria strains.</title>
        <authorList>
            <person name="Klenk H.-P."/>
        </authorList>
    </citation>
    <scope>NUCLEOTIDE SEQUENCE</scope>
    <source>
        <strain evidence="7">DSM 13068</strain>
    </source>
</reference>
<comment type="caution">
    <text evidence="7">The sequence shown here is derived from an EMBL/GenBank/DDBJ whole genome shotgun (WGS) entry which is preliminary data.</text>
</comment>
<dbReference type="Pfam" id="PF00501">
    <property type="entry name" value="AMP-binding"/>
    <property type="match status" value="1"/>
</dbReference>
<dbReference type="EMBL" id="JAVDXX010000001">
    <property type="protein sequence ID" value="MDR7293295.1"/>
    <property type="molecule type" value="Genomic_DNA"/>
</dbReference>
<gene>
    <name evidence="7" type="ORF">J2S67_000563</name>
</gene>
<evidence type="ECO:0000256" key="4">
    <source>
        <dbReference type="ARBA" id="ARBA00023098"/>
    </source>
</evidence>
<dbReference type="PANTHER" id="PTHR43272">
    <property type="entry name" value="LONG-CHAIN-FATTY-ACID--COA LIGASE"/>
    <property type="match status" value="1"/>
</dbReference>
<keyword evidence="8" id="KW-1185">Reference proteome</keyword>
<dbReference type="GO" id="GO:0004467">
    <property type="term" value="F:long-chain fatty acid-CoA ligase activity"/>
    <property type="evidence" value="ECO:0007669"/>
    <property type="project" value="UniProtKB-EC"/>
</dbReference>
<dbReference type="Pfam" id="PF23562">
    <property type="entry name" value="AMP-binding_C_3"/>
    <property type="match status" value="1"/>
</dbReference>
<dbReference type="CDD" id="cd05907">
    <property type="entry name" value="VL_LC_FACS_like"/>
    <property type="match status" value="1"/>
</dbReference>
<dbReference type="InterPro" id="IPR020845">
    <property type="entry name" value="AMP-binding_CS"/>
</dbReference>
<keyword evidence="4" id="KW-0443">Lipid metabolism</keyword>
<feature type="domain" description="AMP-dependent synthetase/ligase" evidence="6">
    <location>
        <begin position="52"/>
        <end position="446"/>
    </location>
</feature>
<dbReference type="PANTHER" id="PTHR43272:SF32">
    <property type="entry name" value="AMP-DEPENDENT SYNTHETASE_LIGASE DOMAIN-CONTAINING PROTEIN"/>
    <property type="match status" value="1"/>
</dbReference>
<evidence type="ECO:0000256" key="2">
    <source>
        <dbReference type="ARBA" id="ARBA00022598"/>
    </source>
</evidence>
<dbReference type="Proteomes" id="UP001180715">
    <property type="component" value="Unassembled WGS sequence"/>
</dbReference>
<keyword evidence="3" id="KW-0276">Fatty acid metabolism</keyword>
<dbReference type="PROSITE" id="PS00455">
    <property type="entry name" value="AMP_BINDING"/>
    <property type="match status" value="1"/>
</dbReference>
<keyword evidence="2 7" id="KW-0436">Ligase</keyword>
<dbReference type="InterPro" id="IPR000873">
    <property type="entry name" value="AMP-dep_synth/lig_dom"/>
</dbReference>
<dbReference type="SUPFAM" id="SSF56801">
    <property type="entry name" value="Acetyl-CoA synthetase-like"/>
    <property type="match status" value="1"/>
</dbReference>
<evidence type="ECO:0000313" key="8">
    <source>
        <dbReference type="Proteomes" id="UP001180715"/>
    </source>
</evidence>
<organism evidence="7 8">
    <name type="scientific">Pseudoglutamicibacter albus</name>
    <dbReference type="NCBI Taxonomy" id="98671"/>
    <lineage>
        <taxon>Bacteria</taxon>
        <taxon>Bacillati</taxon>
        <taxon>Actinomycetota</taxon>
        <taxon>Actinomycetes</taxon>
        <taxon>Micrococcales</taxon>
        <taxon>Micrococcaceae</taxon>
        <taxon>Pseudoglutamicibacter</taxon>
    </lineage>
</organism>
<comment type="similarity">
    <text evidence="1">Belongs to the ATP-dependent AMP-binding enzyme family.</text>
</comment>
<accession>A0ABU1YZU3</accession>
<evidence type="ECO:0000256" key="1">
    <source>
        <dbReference type="ARBA" id="ARBA00006432"/>
    </source>
</evidence>
<dbReference type="RefSeq" id="WP_084590500.1">
    <property type="nucleotide sequence ID" value="NZ_JAVDXX010000001.1"/>
</dbReference>
<protein>
    <recommendedName>
        <fullName evidence="5">Acyl-CoA synthetase</fullName>
    </recommendedName>
</protein>
<name>A0ABU1YZU3_9MICC</name>
<dbReference type="InterPro" id="IPR042099">
    <property type="entry name" value="ANL_N_sf"/>
</dbReference>
<evidence type="ECO:0000256" key="3">
    <source>
        <dbReference type="ARBA" id="ARBA00022832"/>
    </source>
</evidence>
<dbReference type="Gene3D" id="3.40.50.12780">
    <property type="entry name" value="N-terminal domain of ligase-like"/>
    <property type="match status" value="1"/>
</dbReference>